<comment type="caution">
    <text evidence="1">The sequence shown here is derived from an EMBL/GenBank/DDBJ whole genome shotgun (WGS) entry which is preliminary data.</text>
</comment>
<protein>
    <submittedName>
        <fullName evidence="1">Uncharacterized protein</fullName>
    </submittedName>
</protein>
<dbReference type="Proteomes" id="UP001054837">
    <property type="component" value="Unassembled WGS sequence"/>
</dbReference>
<dbReference type="EMBL" id="BPLQ01009559">
    <property type="protein sequence ID" value="GIY44702.1"/>
    <property type="molecule type" value="Genomic_DNA"/>
</dbReference>
<sequence>MIPYEETALSVTISASHPMNAFAHEGNLEAITELANLQPSKKAAFPASRPVSHQIPYTNETAGIGMSLPHTSTPQVFTSLSLPASPVPSKIGGHPEVFIF</sequence>
<proteinExistence type="predicted"/>
<organism evidence="1 2">
    <name type="scientific">Caerostris darwini</name>
    <dbReference type="NCBI Taxonomy" id="1538125"/>
    <lineage>
        <taxon>Eukaryota</taxon>
        <taxon>Metazoa</taxon>
        <taxon>Ecdysozoa</taxon>
        <taxon>Arthropoda</taxon>
        <taxon>Chelicerata</taxon>
        <taxon>Arachnida</taxon>
        <taxon>Araneae</taxon>
        <taxon>Araneomorphae</taxon>
        <taxon>Entelegynae</taxon>
        <taxon>Araneoidea</taxon>
        <taxon>Araneidae</taxon>
        <taxon>Caerostris</taxon>
    </lineage>
</organism>
<evidence type="ECO:0000313" key="2">
    <source>
        <dbReference type="Proteomes" id="UP001054837"/>
    </source>
</evidence>
<reference evidence="1 2" key="1">
    <citation type="submission" date="2021-06" db="EMBL/GenBank/DDBJ databases">
        <title>Caerostris darwini draft genome.</title>
        <authorList>
            <person name="Kono N."/>
            <person name="Arakawa K."/>
        </authorList>
    </citation>
    <scope>NUCLEOTIDE SEQUENCE [LARGE SCALE GENOMIC DNA]</scope>
</reference>
<evidence type="ECO:0000313" key="1">
    <source>
        <dbReference type="EMBL" id="GIY44702.1"/>
    </source>
</evidence>
<dbReference type="AlphaFoldDB" id="A0AAV4TIF4"/>
<gene>
    <name evidence="1" type="ORF">CDAR_26931</name>
</gene>
<accession>A0AAV4TIF4</accession>
<name>A0AAV4TIF4_9ARAC</name>
<keyword evidence="2" id="KW-1185">Reference proteome</keyword>